<organism evidence="1 2">
    <name type="scientific">Colocasia esculenta</name>
    <name type="common">Wild taro</name>
    <name type="synonym">Arum esculentum</name>
    <dbReference type="NCBI Taxonomy" id="4460"/>
    <lineage>
        <taxon>Eukaryota</taxon>
        <taxon>Viridiplantae</taxon>
        <taxon>Streptophyta</taxon>
        <taxon>Embryophyta</taxon>
        <taxon>Tracheophyta</taxon>
        <taxon>Spermatophyta</taxon>
        <taxon>Magnoliopsida</taxon>
        <taxon>Liliopsida</taxon>
        <taxon>Araceae</taxon>
        <taxon>Aroideae</taxon>
        <taxon>Colocasieae</taxon>
        <taxon>Colocasia</taxon>
    </lineage>
</organism>
<reference evidence="1" key="1">
    <citation type="submission" date="2017-07" db="EMBL/GenBank/DDBJ databases">
        <title>Taro Niue Genome Assembly and Annotation.</title>
        <authorList>
            <person name="Atibalentja N."/>
            <person name="Keating K."/>
            <person name="Fields C.J."/>
        </authorList>
    </citation>
    <scope>NUCLEOTIDE SEQUENCE</scope>
    <source>
        <strain evidence="1">Niue_2</strain>
        <tissue evidence="1">Leaf</tissue>
    </source>
</reference>
<sequence>MSLETSNVVNVPQKEAVLGYLSRSDYLWEVNFDFIFGDPRPQMWEMFHKLRMDYDTCSAVAAPLRLI</sequence>
<gene>
    <name evidence="1" type="ORF">Taro_022964</name>
</gene>
<name>A0A843V9H3_COLES</name>
<dbReference type="EMBL" id="NMUH01001236">
    <property type="protein sequence ID" value="MQL90380.1"/>
    <property type="molecule type" value="Genomic_DNA"/>
</dbReference>
<proteinExistence type="predicted"/>
<keyword evidence="2" id="KW-1185">Reference proteome</keyword>
<dbReference type="AlphaFoldDB" id="A0A843V9H3"/>
<protein>
    <submittedName>
        <fullName evidence="1">Uncharacterized protein</fullName>
    </submittedName>
</protein>
<accession>A0A843V9H3</accession>
<dbReference type="Proteomes" id="UP000652761">
    <property type="component" value="Unassembled WGS sequence"/>
</dbReference>
<feature type="non-terminal residue" evidence="1">
    <location>
        <position position="1"/>
    </location>
</feature>
<comment type="caution">
    <text evidence="1">The sequence shown here is derived from an EMBL/GenBank/DDBJ whole genome shotgun (WGS) entry which is preliminary data.</text>
</comment>
<evidence type="ECO:0000313" key="2">
    <source>
        <dbReference type="Proteomes" id="UP000652761"/>
    </source>
</evidence>
<evidence type="ECO:0000313" key="1">
    <source>
        <dbReference type="EMBL" id="MQL90380.1"/>
    </source>
</evidence>